<name>A0A848NSH6_9BURK</name>
<comment type="caution">
    <text evidence="1">The sequence shown here is derived from an EMBL/GenBank/DDBJ whole genome shotgun (WGS) entry which is preliminary data.</text>
</comment>
<dbReference type="EMBL" id="JABBZE010000923">
    <property type="protein sequence ID" value="NMU93840.1"/>
    <property type="molecule type" value="Genomic_DNA"/>
</dbReference>
<dbReference type="Proteomes" id="UP000542405">
    <property type="component" value="Unassembled WGS sequence"/>
</dbReference>
<gene>
    <name evidence="1" type="ORF">HGQ98_32020</name>
</gene>
<protein>
    <submittedName>
        <fullName evidence="1">Uncharacterized protein</fullName>
    </submittedName>
</protein>
<evidence type="ECO:0000313" key="2">
    <source>
        <dbReference type="Proteomes" id="UP000542405"/>
    </source>
</evidence>
<accession>A0A848NSH6</accession>
<proteinExistence type="predicted"/>
<reference evidence="1 2" key="1">
    <citation type="submission" date="2020-04" db="EMBL/GenBank/DDBJ databases">
        <title>Achromobacter ruhlandii genome sequencing and assembly.</title>
        <authorList>
            <person name="Martins R.C.R."/>
            <person name="Perdigao-Neto L.V."/>
            <person name="Levin A.S.S."/>
            <person name="Costa S.F."/>
        </authorList>
    </citation>
    <scope>NUCLEOTIDE SEQUENCE [LARGE SCALE GENOMIC DNA]</scope>
    <source>
        <strain evidence="1 2">9035ralo</strain>
    </source>
</reference>
<sequence>MQSSAQLLSDFFKRILDDIEKAAWPDDKPLADIPEDYEIPARYNHAGS</sequence>
<evidence type="ECO:0000313" key="1">
    <source>
        <dbReference type="EMBL" id="NMU93840.1"/>
    </source>
</evidence>
<dbReference type="AlphaFoldDB" id="A0A848NSH6"/>
<organism evidence="1 2">
    <name type="scientific">Achromobacter ruhlandii</name>
    <dbReference type="NCBI Taxonomy" id="72557"/>
    <lineage>
        <taxon>Bacteria</taxon>
        <taxon>Pseudomonadati</taxon>
        <taxon>Pseudomonadota</taxon>
        <taxon>Betaproteobacteria</taxon>
        <taxon>Burkholderiales</taxon>
        <taxon>Alcaligenaceae</taxon>
        <taxon>Achromobacter</taxon>
    </lineage>
</organism>